<evidence type="ECO:0000313" key="3">
    <source>
        <dbReference type="Proteomes" id="UP000009192"/>
    </source>
</evidence>
<evidence type="ECO:0000313" key="2">
    <source>
        <dbReference type="EMBL" id="KRG04215.1"/>
    </source>
</evidence>
<gene>
    <name evidence="2" type="primary">Dmoj\GI19453</name>
    <name evidence="2" type="ORF">Dmoj_GI19453</name>
</gene>
<accession>A0A0Q9XIT9</accession>
<feature type="compositionally biased region" description="Low complexity" evidence="1">
    <location>
        <begin position="216"/>
        <end position="239"/>
    </location>
</feature>
<organism evidence="2 3">
    <name type="scientific">Drosophila mojavensis</name>
    <name type="common">Fruit fly</name>
    <dbReference type="NCBI Taxonomy" id="7230"/>
    <lineage>
        <taxon>Eukaryota</taxon>
        <taxon>Metazoa</taxon>
        <taxon>Ecdysozoa</taxon>
        <taxon>Arthropoda</taxon>
        <taxon>Hexapoda</taxon>
        <taxon>Insecta</taxon>
        <taxon>Pterygota</taxon>
        <taxon>Neoptera</taxon>
        <taxon>Endopterygota</taxon>
        <taxon>Diptera</taxon>
        <taxon>Brachycera</taxon>
        <taxon>Muscomorpha</taxon>
        <taxon>Ephydroidea</taxon>
        <taxon>Drosophilidae</taxon>
        <taxon>Drosophila</taxon>
    </lineage>
</organism>
<dbReference type="EMBL" id="CH933808">
    <property type="protein sequence ID" value="KRG04215.1"/>
    <property type="molecule type" value="Genomic_DNA"/>
</dbReference>
<feature type="compositionally biased region" description="Acidic residues" evidence="1">
    <location>
        <begin position="52"/>
        <end position="67"/>
    </location>
</feature>
<name>A0A0Q9XIT9_DROMO</name>
<feature type="compositionally biased region" description="Basic residues" evidence="1">
    <location>
        <begin position="200"/>
        <end position="210"/>
    </location>
</feature>
<proteinExistence type="predicted"/>
<feature type="region of interest" description="Disordered" evidence="1">
    <location>
        <begin position="41"/>
        <end position="80"/>
    </location>
</feature>
<protein>
    <submittedName>
        <fullName evidence="2">Uncharacterized protein</fullName>
    </submittedName>
</protein>
<feature type="compositionally biased region" description="Low complexity" evidence="1">
    <location>
        <begin position="164"/>
        <end position="185"/>
    </location>
</feature>
<sequence>MTSFSSPDILMPLDDYYEQCVIPKPNIPKHYGFHVEKRQRQAARLQSYKENPDDEDELEDEEEEQMEELNSSIEDSNRNQISFEINDFNKIYEEAESQNSTNNAAIEPKTEIPASSAQWRITPINVNRPQGAAPLVPMDAPRDNPKTLGYRYHNRKHMKRRNYRFNSNNNNSQQNNNTNTFNRNNSVHSRLGHIPNRNQQRGKKWIHGFKNKPENNRNNNNNKNYNNNNNTKNNNTNNNNQQEQKVLMNIDGHFPNTRSQLIVSSSLNSNPFASSGNNLNNNCFQSYQQQANANWQLGSNSLTALINSANQIRPSVDQASGMQNINNNNNMANNKNNTLMNNNYLPINNNNMNNNNIINNNNMADNNINNMANINNNIANRLGSRIGTNSNILQQSNNGLFGNGMNQVNRNQHGCSIASDSLRLADLMNLDANSCINLNVAEVARNAMILLSTVVHKPMLDVDVQQQLSNLQNKNIGLDNEPNGVDMNIRPQATELRMYHRFK</sequence>
<dbReference type="AlphaFoldDB" id="A0A0Q9XIT9"/>
<dbReference type="Proteomes" id="UP000009192">
    <property type="component" value="Unassembled WGS sequence"/>
</dbReference>
<dbReference type="KEGG" id="dmo:Dmoj_GI19453"/>
<evidence type="ECO:0000256" key="1">
    <source>
        <dbReference type="SAM" id="MobiDB-lite"/>
    </source>
</evidence>
<dbReference type="InParanoid" id="A0A0Q9XIT9"/>
<feature type="region of interest" description="Disordered" evidence="1">
    <location>
        <begin position="160"/>
        <end position="239"/>
    </location>
</feature>
<reference evidence="2 3" key="1">
    <citation type="journal article" date="2007" name="Nature">
        <title>Evolution of genes and genomes on the Drosophila phylogeny.</title>
        <authorList>
            <consortium name="Drosophila 12 Genomes Consortium"/>
            <person name="Clark A.G."/>
            <person name="Eisen M.B."/>
            <person name="Smith D.R."/>
            <person name="Bergman C.M."/>
            <person name="Oliver B."/>
            <person name="Markow T.A."/>
            <person name="Kaufman T.C."/>
            <person name="Kellis M."/>
            <person name="Gelbart W."/>
            <person name="Iyer V.N."/>
            <person name="Pollard D.A."/>
            <person name="Sackton T.B."/>
            <person name="Larracuente A.M."/>
            <person name="Singh N.D."/>
            <person name="Abad J.P."/>
            <person name="Abt D.N."/>
            <person name="Adryan B."/>
            <person name="Aguade M."/>
            <person name="Akashi H."/>
            <person name="Anderson W.W."/>
            <person name="Aquadro C.F."/>
            <person name="Ardell D.H."/>
            <person name="Arguello R."/>
            <person name="Artieri C.G."/>
            <person name="Barbash D.A."/>
            <person name="Barker D."/>
            <person name="Barsanti P."/>
            <person name="Batterham P."/>
            <person name="Batzoglou S."/>
            <person name="Begun D."/>
            <person name="Bhutkar A."/>
            <person name="Blanco E."/>
            <person name="Bosak S.A."/>
            <person name="Bradley R.K."/>
            <person name="Brand A.D."/>
            <person name="Brent M.R."/>
            <person name="Brooks A.N."/>
            <person name="Brown R.H."/>
            <person name="Butlin R.K."/>
            <person name="Caggese C."/>
            <person name="Calvi B.R."/>
            <person name="Bernardo de Carvalho A."/>
            <person name="Caspi A."/>
            <person name="Castrezana S."/>
            <person name="Celniker S.E."/>
            <person name="Chang J.L."/>
            <person name="Chapple C."/>
            <person name="Chatterji S."/>
            <person name="Chinwalla A."/>
            <person name="Civetta A."/>
            <person name="Clifton S.W."/>
            <person name="Comeron J.M."/>
            <person name="Costello J.C."/>
            <person name="Coyne J.A."/>
            <person name="Daub J."/>
            <person name="David R.G."/>
            <person name="Delcher A.L."/>
            <person name="Delehaunty K."/>
            <person name="Do C.B."/>
            <person name="Ebling H."/>
            <person name="Edwards K."/>
            <person name="Eickbush T."/>
            <person name="Evans J.D."/>
            <person name="Filipski A."/>
            <person name="Findeiss S."/>
            <person name="Freyhult E."/>
            <person name="Fulton L."/>
            <person name="Fulton R."/>
            <person name="Garcia A.C."/>
            <person name="Gardiner A."/>
            <person name="Garfield D.A."/>
            <person name="Garvin B.E."/>
            <person name="Gibson G."/>
            <person name="Gilbert D."/>
            <person name="Gnerre S."/>
            <person name="Godfrey J."/>
            <person name="Good R."/>
            <person name="Gotea V."/>
            <person name="Gravely B."/>
            <person name="Greenberg A.J."/>
            <person name="Griffiths-Jones S."/>
            <person name="Gross S."/>
            <person name="Guigo R."/>
            <person name="Gustafson E.A."/>
            <person name="Haerty W."/>
            <person name="Hahn M.W."/>
            <person name="Halligan D.L."/>
            <person name="Halpern A.L."/>
            <person name="Halter G.M."/>
            <person name="Han M.V."/>
            <person name="Heger A."/>
            <person name="Hillier L."/>
            <person name="Hinrichs A.S."/>
            <person name="Holmes I."/>
            <person name="Hoskins R.A."/>
            <person name="Hubisz M.J."/>
            <person name="Hultmark D."/>
            <person name="Huntley M.A."/>
            <person name="Jaffe D.B."/>
            <person name="Jagadeeshan S."/>
            <person name="Jeck W.R."/>
            <person name="Johnson J."/>
            <person name="Jones C.D."/>
            <person name="Jordan W.C."/>
            <person name="Karpen G.H."/>
            <person name="Kataoka E."/>
            <person name="Keightley P.D."/>
            <person name="Kheradpour P."/>
            <person name="Kirkness E.F."/>
            <person name="Koerich L.B."/>
            <person name="Kristiansen K."/>
            <person name="Kudrna D."/>
            <person name="Kulathinal R.J."/>
            <person name="Kumar S."/>
            <person name="Kwok R."/>
            <person name="Lander E."/>
            <person name="Langley C.H."/>
            <person name="Lapoint R."/>
            <person name="Lazzaro B.P."/>
            <person name="Lee S.J."/>
            <person name="Levesque L."/>
            <person name="Li R."/>
            <person name="Lin C.F."/>
            <person name="Lin M.F."/>
            <person name="Lindblad-Toh K."/>
            <person name="Llopart A."/>
            <person name="Long M."/>
            <person name="Low L."/>
            <person name="Lozovsky E."/>
            <person name="Lu J."/>
            <person name="Luo M."/>
            <person name="Machado C.A."/>
            <person name="Makalowski W."/>
            <person name="Marzo M."/>
            <person name="Matsuda M."/>
            <person name="Matzkin L."/>
            <person name="McAllister B."/>
            <person name="McBride C.S."/>
            <person name="McKernan B."/>
            <person name="McKernan K."/>
            <person name="Mendez-Lago M."/>
            <person name="Minx P."/>
            <person name="Mollenhauer M.U."/>
            <person name="Montooth K."/>
            <person name="Mount S.M."/>
            <person name="Mu X."/>
            <person name="Myers E."/>
            <person name="Negre B."/>
            <person name="Newfeld S."/>
            <person name="Nielsen R."/>
            <person name="Noor M.A."/>
            <person name="O'Grady P."/>
            <person name="Pachter L."/>
            <person name="Papaceit M."/>
            <person name="Parisi M.J."/>
            <person name="Parisi M."/>
            <person name="Parts L."/>
            <person name="Pedersen J.S."/>
            <person name="Pesole G."/>
            <person name="Phillippy A.M."/>
            <person name="Ponting C.P."/>
            <person name="Pop M."/>
            <person name="Porcelli D."/>
            <person name="Powell J.R."/>
            <person name="Prohaska S."/>
            <person name="Pruitt K."/>
            <person name="Puig M."/>
            <person name="Quesneville H."/>
            <person name="Ram K.R."/>
            <person name="Rand D."/>
            <person name="Rasmussen M.D."/>
            <person name="Reed L.K."/>
            <person name="Reenan R."/>
            <person name="Reily A."/>
            <person name="Remington K.A."/>
            <person name="Rieger T.T."/>
            <person name="Ritchie M.G."/>
            <person name="Robin C."/>
            <person name="Rogers Y.H."/>
            <person name="Rohde C."/>
            <person name="Rozas J."/>
            <person name="Rubenfield M.J."/>
            <person name="Ruiz A."/>
            <person name="Russo S."/>
            <person name="Salzberg S.L."/>
            <person name="Sanchez-Gracia A."/>
            <person name="Saranga D.J."/>
            <person name="Sato H."/>
            <person name="Schaeffer S.W."/>
            <person name="Schatz M.C."/>
            <person name="Schlenke T."/>
            <person name="Schwartz R."/>
            <person name="Segarra C."/>
            <person name="Singh R.S."/>
            <person name="Sirot L."/>
            <person name="Sirota M."/>
            <person name="Sisneros N.B."/>
            <person name="Smith C.D."/>
            <person name="Smith T.F."/>
            <person name="Spieth J."/>
            <person name="Stage D.E."/>
            <person name="Stark A."/>
            <person name="Stephan W."/>
            <person name="Strausberg R.L."/>
            <person name="Strempel S."/>
            <person name="Sturgill D."/>
            <person name="Sutton G."/>
            <person name="Sutton G.G."/>
            <person name="Tao W."/>
            <person name="Teichmann S."/>
            <person name="Tobari Y.N."/>
            <person name="Tomimura Y."/>
            <person name="Tsolas J.M."/>
            <person name="Valente V.L."/>
            <person name="Venter E."/>
            <person name="Venter J.C."/>
            <person name="Vicario S."/>
            <person name="Vieira F.G."/>
            <person name="Vilella A.J."/>
            <person name="Villasante A."/>
            <person name="Walenz B."/>
            <person name="Wang J."/>
            <person name="Wasserman M."/>
            <person name="Watts T."/>
            <person name="Wilson D."/>
            <person name="Wilson R.K."/>
            <person name="Wing R.A."/>
            <person name="Wolfner M.F."/>
            <person name="Wong A."/>
            <person name="Wong G.K."/>
            <person name="Wu C.I."/>
            <person name="Wu G."/>
            <person name="Yamamoto D."/>
            <person name="Yang H.P."/>
            <person name="Yang S.P."/>
            <person name="Yorke J.A."/>
            <person name="Yoshida K."/>
            <person name="Zdobnov E."/>
            <person name="Zhang P."/>
            <person name="Zhang Y."/>
            <person name="Zimin A.V."/>
            <person name="Baldwin J."/>
            <person name="Abdouelleil A."/>
            <person name="Abdulkadir J."/>
            <person name="Abebe A."/>
            <person name="Abera B."/>
            <person name="Abreu J."/>
            <person name="Acer S.C."/>
            <person name="Aftuck L."/>
            <person name="Alexander A."/>
            <person name="An P."/>
            <person name="Anderson E."/>
            <person name="Anderson S."/>
            <person name="Arachi H."/>
            <person name="Azer M."/>
            <person name="Bachantsang P."/>
            <person name="Barry A."/>
            <person name="Bayul T."/>
            <person name="Berlin A."/>
            <person name="Bessette D."/>
            <person name="Bloom T."/>
            <person name="Blye J."/>
            <person name="Boguslavskiy L."/>
            <person name="Bonnet C."/>
            <person name="Boukhgalter B."/>
            <person name="Bourzgui I."/>
            <person name="Brown A."/>
            <person name="Cahill P."/>
            <person name="Channer S."/>
            <person name="Cheshatsang Y."/>
            <person name="Chuda L."/>
            <person name="Citroen M."/>
            <person name="Collymore A."/>
            <person name="Cooke P."/>
            <person name="Costello M."/>
            <person name="D'Aco K."/>
            <person name="Daza R."/>
            <person name="De Haan G."/>
            <person name="DeGray S."/>
            <person name="DeMaso C."/>
            <person name="Dhargay N."/>
            <person name="Dooley K."/>
            <person name="Dooley E."/>
            <person name="Doricent M."/>
            <person name="Dorje P."/>
            <person name="Dorjee K."/>
            <person name="Dupes A."/>
            <person name="Elong R."/>
            <person name="Falk J."/>
            <person name="Farina A."/>
            <person name="Faro S."/>
            <person name="Ferguson D."/>
            <person name="Fisher S."/>
            <person name="Foley C.D."/>
            <person name="Franke A."/>
            <person name="Friedrich D."/>
            <person name="Gadbois L."/>
            <person name="Gearin G."/>
            <person name="Gearin C.R."/>
            <person name="Giannoukos G."/>
            <person name="Goode T."/>
            <person name="Graham J."/>
            <person name="Grandbois E."/>
            <person name="Grewal S."/>
            <person name="Gyaltsen K."/>
            <person name="Hafez N."/>
            <person name="Hagos B."/>
            <person name="Hall J."/>
            <person name="Henson C."/>
            <person name="Hollinger A."/>
            <person name="Honan T."/>
            <person name="Huard M.D."/>
            <person name="Hughes L."/>
            <person name="Hurhula B."/>
            <person name="Husby M.E."/>
            <person name="Kamat A."/>
            <person name="Kanga B."/>
            <person name="Kashin S."/>
            <person name="Khazanovich D."/>
            <person name="Kisner P."/>
            <person name="Lance K."/>
            <person name="Lara M."/>
            <person name="Lee W."/>
            <person name="Lennon N."/>
            <person name="Letendre F."/>
            <person name="LeVine R."/>
            <person name="Lipovsky A."/>
            <person name="Liu X."/>
            <person name="Liu J."/>
            <person name="Liu S."/>
            <person name="Lokyitsang T."/>
            <person name="Lokyitsang Y."/>
            <person name="Lubonja R."/>
            <person name="Lui A."/>
            <person name="MacDonald P."/>
            <person name="Magnisalis V."/>
            <person name="Maru K."/>
            <person name="Matthews C."/>
            <person name="McCusker W."/>
            <person name="McDonough S."/>
            <person name="Mehta T."/>
            <person name="Meldrim J."/>
            <person name="Meneus L."/>
            <person name="Mihai O."/>
            <person name="Mihalev A."/>
            <person name="Mihova T."/>
            <person name="Mittelman R."/>
            <person name="Mlenga V."/>
            <person name="Montmayeur A."/>
            <person name="Mulrain L."/>
            <person name="Navidi A."/>
            <person name="Naylor J."/>
            <person name="Negash T."/>
            <person name="Nguyen T."/>
            <person name="Nguyen N."/>
            <person name="Nicol R."/>
            <person name="Norbu C."/>
            <person name="Norbu N."/>
            <person name="Novod N."/>
            <person name="O'Neill B."/>
            <person name="Osman S."/>
            <person name="Markiewicz E."/>
            <person name="Oyono O.L."/>
            <person name="Patti C."/>
            <person name="Phunkhang P."/>
            <person name="Pierre F."/>
            <person name="Priest M."/>
            <person name="Raghuraman S."/>
            <person name="Rege F."/>
            <person name="Reyes R."/>
            <person name="Rise C."/>
            <person name="Rogov P."/>
            <person name="Ross K."/>
            <person name="Ryan E."/>
            <person name="Settipalli S."/>
            <person name="Shea T."/>
            <person name="Sherpa N."/>
            <person name="Shi L."/>
            <person name="Shih D."/>
            <person name="Sparrow T."/>
            <person name="Spaulding J."/>
            <person name="Stalker J."/>
            <person name="Stange-Thomann N."/>
            <person name="Stavropoulos S."/>
            <person name="Stone C."/>
            <person name="Strader C."/>
            <person name="Tesfaye S."/>
            <person name="Thomson T."/>
            <person name="Thoulutsang Y."/>
            <person name="Thoulutsang D."/>
            <person name="Topham K."/>
            <person name="Topping I."/>
            <person name="Tsamla T."/>
            <person name="Vassiliev H."/>
            <person name="Vo A."/>
            <person name="Wangchuk T."/>
            <person name="Wangdi T."/>
            <person name="Weiand M."/>
            <person name="Wilkinson J."/>
            <person name="Wilson A."/>
            <person name="Yadav S."/>
            <person name="Young G."/>
            <person name="Yu Q."/>
            <person name="Zembek L."/>
            <person name="Zhong D."/>
            <person name="Zimmer A."/>
            <person name="Zwirko Z."/>
            <person name="Jaffe D.B."/>
            <person name="Alvarez P."/>
            <person name="Brockman W."/>
            <person name="Butler J."/>
            <person name="Chin C."/>
            <person name="Gnerre S."/>
            <person name="Grabherr M."/>
            <person name="Kleber M."/>
            <person name="Mauceli E."/>
            <person name="MacCallum I."/>
        </authorList>
    </citation>
    <scope>NUCLEOTIDE SEQUENCE [LARGE SCALE GENOMIC DNA]</scope>
    <source>
        <strain evidence="3">Tucson 15081-1352.22</strain>
    </source>
</reference>
<feature type="compositionally biased region" description="Polar residues" evidence="1">
    <location>
        <begin position="69"/>
        <end position="80"/>
    </location>
</feature>
<keyword evidence="3" id="KW-1185">Reference proteome</keyword>
<dbReference type="OrthoDB" id="7869073at2759"/>